<dbReference type="AlphaFoldDB" id="A0A1X0QKR1"/>
<evidence type="ECO:0000313" key="2">
    <source>
        <dbReference type="EMBL" id="ORE00353.1"/>
    </source>
</evidence>
<dbReference type="Proteomes" id="UP000192501">
    <property type="component" value="Unassembled WGS sequence"/>
</dbReference>
<evidence type="ECO:0000256" key="1">
    <source>
        <dbReference type="SAM" id="MobiDB-lite"/>
    </source>
</evidence>
<dbReference type="VEuPathDB" id="MicrosporidiaDB:HERIO_2770"/>
<accession>A0A1X0QKR1</accession>
<sequence>MILFSCIFKLITAGKLLTENKEEPVNILEHYDPSDNNLEHYDPTNEGKYLGRGRTNSN</sequence>
<evidence type="ECO:0000313" key="3">
    <source>
        <dbReference type="Proteomes" id="UP000192501"/>
    </source>
</evidence>
<proteinExistence type="predicted"/>
<reference evidence="2 3" key="1">
    <citation type="journal article" date="2017" name="Environ. Microbiol.">
        <title>Decay of the glycolytic pathway and adaptation to intranuclear parasitism within Enterocytozoonidae microsporidia.</title>
        <authorList>
            <person name="Wiredu Boakye D."/>
            <person name="Jaroenlak P."/>
            <person name="Prachumwat A."/>
            <person name="Williams T.A."/>
            <person name="Bateman K.S."/>
            <person name="Itsathitphaisarn O."/>
            <person name="Sritunyalucksana K."/>
            <person name="Paszkiewicz K.H."/>
            <person name="Moore K.A."/>
            <person name="Stentiford G.D."/>
            <person name="Williams B.A."/>
        </authorList>
    </citation>
    <scope>NUCLEOTIDE SEQUENCE [LARGE SCALE GENOMIC DNA]</scope>
    <source>
        <strain evidence="3">canceri</strain>
    </source>
</reference>
<dbReference type="EMBL" id="LTAI01000031">
    <property type="protein sequence ID" value="ORE00353.1"/>
    <property type="molecule type" value="Genomic_DNA"/>
</dbReference>
<gene>
    <name evidence="2" type="ORF">A0H76_3009</name>
</gene>
<comment type="caution">
    <text evidence="2">The sequence shown here is derived from an EMBL/GenBank/DDBJ whole genome shotgun (WGS) entry which is preliminary data.</text>
</comment>
<feature type="compositionally biased region" description="Basic and acidic residues" evidence="1">
    <location>
        <begin position="29"/>
        <end position="45"/>
    </location>
</feature>
<protein>
    <submittedName>
        <fullName evidence="2">Uncharacterized protein</fullName>
    </submittedName>
</protein>
<feature type="region of interest" description="Disordered" evidence="1">
    <location>
        <begin position="29"/>
        <end position="58"/>
    </location>
</feature>
<organism evidence="2 3">
    <name type="scientific">Hepatospora eriocheir</name>
    <dbReference type="NCBI Taxonomy" id="1081669"/>
    <lineage>
        <taxon>Eukaryota</taxon>
        <taxon>Fungi</taxon>
        <taxon>Fungi incertae sedis</taxon>
        <taxon>Microsporidia</taxon>
        <taxon>Hepatosporidae</taxon>
        <taxon>Hepatospora</taxon>
    </lineage>
</organism>
<dbReference type="VEuPathDB" id="MicrosporidiaDB:A0H76_3009"/>
<name>A0A1X0QKR1_9MICR</name>